<dbReference type="PROSITE" id="PS51352">
    <property type="entry name" value="THIOREDOXIN_2"/>
    <property type="match status" value="1"/>
</dbReference>
<dbReference type="InterPro" id="IPR013766">
    <property type="entry name" value="Thioredoxin_domain"/>
</dbReference>
<dbReference type="HOGENOM" id="CLU_033806_0_0_10"/>
<dbReference type="OrthoDB" id="1118217at2"/>
<dbReference type="SUPFAM" id="SSF52833">
    <property type="entry name" value="Thioredoxin-like"/>
    <property type="match status" value="1"/>
</dbReference>
<dbReference type="InterPro" id="IPR050553">
    <property type="entry name" value="Thioredoxin_ResA/DsbE_sf"/>
</dbReference>
<dbReference type="GO" id="GO:0016491">
    <property type="term" value="F:oxidoreductase activity"/>
    <property type="evidence" value="ECO:0007669"/>
    <property type="project" value="InterPro"/>
</dbReference>
<dbReference type="STRING" id="929556.Solca_0193"/>
<dbReference type="eggNOG" id="COG0526">
    <property type="taxonomic scope" value="Bacteria"/>
</dbReference>
<dbReference type="Proteomes" id="UP000007590">
    <property type="component" value="Chromosome"/>
</dbReference>
<dbReference type="InterPro" id="IPR013740">
    <property type="entry name" value="Redoxin"/>
</dbReference>
<dbReference type="PANTHER" id="PTHR42852">
    <property type="entry name" value="THIOL:DISULFIDE INTERCHANGE PROTEIN DSBE"/>
    <property type="match status" value="1"/>
</dbReference>
<dbReference type="Pfam" id="PF08534">
    <property type="entry name" value="Redoxin"/>
    <property type="match status" value="1"/>
</dbReference>
<name>H8KNS9_SOLCM</name>
<dbReference type="CDD" id="cd02966">
    <property type="entry name" value="TlpA_like_family"/>
    <property type="match status" value="1"/>
</dbReference>
<evidence type="ECO:0000313" key="2">
    <source>
        <dbReference type="EMBL" id="AFD05340.1"/>
    </source>
</evidence>
<dbReference type="EMBL" id="CP003349">
    <property type="protein sequence ID" value="AFD05340.1"/>
    <property type="molecule type" value="Genomic_DNA"/>
</dbReference>
<dbReference type="InterPro" id="IPR036249">
    <property type="entry name" value="Thioredoxin-like_sf"/>
</dbReference>
<dbReference type="RefSeq" id="WP_014678568.1">
    <property type="nucleotide sequence ID" value="NC_017770.1"/>
</dbReference>
<dbReference type="PANTHER" id="PTHR42852:SF13">
    <property type="entry name" value="PROTEIN DIPZ"/>
    <property type="match status" value="1"/>
</dbReference>
<evidence type="ECO:0000313" key="3">
    <source>
        <dbReference type="Proteomes" id="UP000007590"/>
    </source>
</evidence>
<organism evidence="2 3">
    <name type="scientific">Solitalea canadensis (strain ATCC 29591 / DSM 3403 / JCM 21819 / LMG 8368 / NBRC 15130 / NCIMB 12057 / USAM 9D)</name>
    <name type="common">Flexibacter canadensis</name>
    <dbReference type="NCBI Taxonomy" id="929556"/>
    <lineage>
        <taxon>Bacteria</taxon>
        <taxon>Pseudomonadati</taxon>
        <taxon>Bacteroidota</taxon>
        <taxon>Sphingobacteriia</taxon>
        <taxon>Sphingobacteriales</taxon>
        <taxon>Sphingobacteriaceae</taxon>
        <taxon>Solitalea</taxon>
    </lineage>
</organism>
<dbReference type="Gene3D" id="3.40.30.10">
    <property type="entry name" value="Glutaredoxin"/>
    <property type="match status" value="1"/>
</dbReference>
<gene>
    <name evidence="2" type="ordered locus">Solca_0193</name>
</gene>
<dbReference type="KEGG" id="scn:Solca_0193"/>
<sequence>MNTKSSLMGWLWPLLKVRSPYAHYLLLLLLCTNHLFAQALKPGDKVPDIALRSLVNYPSSNLKLSDFKGKLLILDFWATWCSPCVAAFPKMDSLRKTFGDQLFILPVTDQPVAIVASFLNGMQKANGRKGFSACGDTQLKKLFPYQQLPHYVWIDGDGVVLAITDGQQVNSANIQQVLDKQPVHLKLKKDHAKPYDPTQPLLAGKNNISANSILNSHVLTSYVEGYPSLLKANVTGDSVWSVVGLNLSIAQLYKLAYSRFDMALMSNNARLKILTKDSLRVTGPNPKRVGKDAWMDWYKANAYCYEARRAAPLKEKVWAQMQRDLDESFPDLQCAIEKQTLKCLVLVRSGKENLLASKGGTPQREDNKFSFLMQNTNWQYFISRLQLYYLQTLPTPLIDETGIMGPVDLNIQANLQNVEELQAALQRYGLNLIEAERTIDVIVIRDRELINSSTH</sequence>
<keyword evidence="3" id="KW-1185">Reference proteome</keyword>
<dbReference type="AlphaFoldDB" id="H8KNS9"/>
<proteinExistence type="predicted"/>
<feature type="domain" description="Thioredoxin" evidence="1">
    <location>
        <begin position="40"/>
        <end position="183"/>
    </location>
</feature>
<evidence type="ECO:0000259" key="1">
    <source>
        <dbReference type="PROSITE" id="PS51352"/>
    </source>
</evidence>
<reference evidence="2" key="1">
    <citation type="submission" date="2012-02" db="EMBL/GenBank/DDBJ databases">
        <title>The complete genome of Solitalea canadensis DSM 3403.</title>
        <authorList>
            <consortium name="US DOE Joint Genome Institute (JGI-PGF)"/>
            <person name="Lucas S."/>
            <person name="Copeland A."/>
            <person name="Lapidus A."/>
            <person name="Glavina del Rio T."/>
            <person name="Dalin E."/>
            <person name="Tice H."/>
            <person name="Bruce D."/>
            <person name="Goodwin L."/>
            <person name="Pitluck S."/>
            <person name="Peters L."/>
            <person name="Ovchinnikova G."/>
            <person name="Lu M."/>
            <person name="Kyrpides N."/>
            <person name="Mavromatis K."/>
            <person name="Ivanova N."/>
            <person name="Brettin T."/>
            <person name="Detter J.C."/>
            <person name="Han C."/>
            <person name="Larimer F."/>
            <person name="Land M."/>
            <person name="Hauser L."/>
            <person name="Markowitz V."/>
            <person name="Cheng J.-F."/>
            <person name="Hugenholtz P."/>
            <person name="Woyke T."/>
            <person name="Wu D."/>
            <person name="Spring S."/>
            <person name="Schroeder M."/>
            <person name="Kopitz M."/>
            <person name="Brambilla E."/>
            <person name="Klenk H.-P."/>
            <person name="Eisen J.A."/>
        </authorList>
    </citation>
    <scope>NUCLEOTIDE SEQUENCE</scope>
    <source>
        <strain evidence="2">DSM 3403</strain>
    </source>
</reference>
<protein>
    <recommendedName>
        <fullName evidence="1">Thioredoxin domain-containing protein</fullName>
    </recommendedName>
</protein>
<accession>H8KNS9</accession>